<feature type="compositionally biased region" description="Low complexity" evidence="1">
    <location>
        <begin position="134"/>
        <end position="144"/>
    </location>
</feature>
<feature type="region of interest" description="Disordered" evidence="1">
    <location>
        <begin position="126"/>
        <end position="154"/>
    </location>
</feature>
<feature type="region of interest" description="Disordered" evidence="1">
    <location>
        <begin position="81"/>
        <end position="112"/>
    </location>
</feature>
<gene>
    <name evidence="2" type="ORF">BN14_12272</name>
</gene>
<accession>M5CHM1</accession>
<evidence type="ECO:0000256" key="1">
    <source>
        <dbReference type="SAM" id="MobiDB-lite"/>
    </source>
</evidence>
<dbReference type="Proteomes" id="UP000012065">
    <property type="component" value="Unassembled WGS sequence"/>
</dbReference>
<reference evidence="2 3" key="1">
    <citation type="journal article" date="2013" name="J. Biotechnol.">
        <title>Establishment and interpretation of the genome sequence of the phytopathogenic fungus Rhizoctonia solani AG1-IB isolate 7/3/14.</title>
        <authorList>
            <person name="Wibberg D.W."/>
            <person name="Jelonek L.J."/>
            <person name="Rupp O.R."/>
            <person name="Hennig M.H."/>
            <person name="Eikmeyer F.E."/>
            <person name="Goesmann A.G."/>
            <person name="Hartmann A.H."/>
            <person name="Borriss R.B."/>
            <person name="Grosch R.G."/>
            <person name="Puehler A.P."/>
            <person name="Schlueter A.S."/>
        </authorList>
    </citation>
    <scope>NUCLEOTIDE SEQUENCE [LARGE SCALE GENOMIC DNA]</scope>
    <source>
        <strain evidence="3">AG1-IB / isolate 7/3/14</strain>
    </source>
</reference>
<name>M5CHM1_THACB</name>
<evidence type="ECO:0000313" key="2">
    <source>
        <dbReference type="EMBL" id="CCO38107.1"/>
    </source>
</evidence>
<comment type="caution">
    <text evidence="2">The sequence shown here is derived from an EMBL/GenBank/DDBJ whole genome shotgun (WGS) entry which is preliminary data.</text>
</comment>
<sequence length="154" mass="16610">MAAPSQPTTTIGQPQHQGLVSPFGETLTHQGSTTLDDVRDLLHRLITAVSELTTRVAETEEATKDVRTTVENISQQVDVIAGKVDVPRTPDQGHPIRTVDETPRAGTTGKQKVKLEEPARIWHSLLSEDESEAEAATPAANTTERLVAPSSQSK</sequence>
<dbReference type="AlphaFoldDB" id="M5CHM1"/>
<feature type="region of interest" description="Disordered" evidence="1">
    <location>
        <begin position="1"/>
        <end position="28"/>
    </location>
</feature>
<dbReference type="EMBL" id="CAOJ01018472">
    <property type="protein sequence ID" value="CCO38107.1"/>
    <property type="molecule type" value="Genomic_DNA"/>
</dbReference>
<evidence type="ECO:0000313" key="3">
    <source>
        <dbReference type="Proteomes" id="UP000012065"/>
    </source>
</evidence>
<dbReference type="HOGENOM" id="CLU_124039_1_0_1"/>
<proteinExistence type="predicted"/>
<protein>
    <submittedName>
        <fullName evidence="2">Uncharacterized protein</fullName>
    </submittedName>
</protein>
<organism evidence="2 3">
    <name type="scientific">Thanatephorus cucumeris (strain AG1-IB / isolate 7/3/14)</name>
    <name type="common">Lettuce bottom rot fungus</name>
    <name type="synonym">Rhizoctonia solani</name>
    <dbReference type="NCBI Taxonomy" id="1108050"/>
    <lineage>
        <taxon>Eukaryota</taxon>
        <taxon>Fungi</taxon>
        <taxon>Dikarya</taxon>
        <taxon>Basidiomycota</taxon>
        <taxon>Agaricomycotina</taxon>
        <taxon>Agaricomycetes</taxon>
        <taxon>Cantharellales</taxon>
        <taxon>Ceratobasidiaceae</taxon>
        <taxon>Rhizoctonia</taxon>
        <taxon>Rhizoctonia solani AG-1</taxon>
    </lineage>
</organism>
<feature type="compositionally biased region" description="Polar residues" evidence="1">
    <location>
        <begin position="1"/>
        <end position="18"/>
    </location>
</feature>